<dbReference type="RefSeq" id="WP_380838328.1">
    <property type="nucleotide sequence ID" value="NZ_JBHSFP010000003.1"/>
</dbReference>
<dbReference type="Pfam" id="PF00232">
    <property type="entry name" value="Glyco_hydro_1"/>
    <property type="match status" value="2"/>
</dbReference>
<keyword evidence="3 5" id="KW-0326">Glycosidase</keyword>
<reference evidence="6" key="1">
    <citation type="journal article" date="2019" name="Int. J. Syst. Evol. Microbiol.">
        <title>The Global Catalogue of Microorganisms (GCM) 10K type strain sequencing project: providing services to taxonomists for standard genome sequencing and annotation.</title>
        <authorList>
            <consortium name="The Broad Institute Genomics Platform"/>
            <consortium name="The Broad Institute Genome Sequencing Center for Infectious Disease"/>
            <person name="Wu L."/>
            <person name="Ma J."/>
        </authorList>
    </citation>
    <scope>NUCLEOTIDE SEQUENCE [LARGE SCALE GENOMIC DNA]</scope>
    <source>
        <strain evidence="6">CGMCC 4.7132</strain>
    </source>
</reference>
<comment type="caution">
    <text evidence="5">The sequence shown here is derived from an EMBL/GenBank/DDBJ whole genome shotgun (WGS) entry which is preliminary data.</text>
</comment>
<dbReference type="PRINTS" id="PR00131">
    <property type="entry name" value="GLHYDRLASE1"/>
</dbReference>
<dbReference type="GO" id="GO:0016798">
    <property type="term" value="F:hydrolase activity, acting on glycosyl bonds"/>
    <property type="evidence" value="ECO:0007669"/>
    <property type="project" value="UniProtKB-KW"/>
</dbReference>
<dbReference type="EC" id="3.2.1.-" evidence="5"/>
<keyword evidence="6" id="KW-1185">Reference proteome</keyword>
<accession>A0ABV9CBQ3</accession>
<organism evidence="5 6">
    <name type="scientific">Sphaerisporangium dianthi</name>
    <dbReference type="NCBI Taxonomy" id="1436120"/>
    <lineage>
        <taxon>Bacteria</taxon>
        <taxon>Bacillati</taxon>
        <taxon>Actinomycetota</taxon>
        <taxon>Actinomycetes</taxon>
        <taxon>Streptosporangiales</taxon>
        <taxon>Streptosporangiaceae</taxon>
        <taxon>Sphaerisporangium</taxon>
    </lineage>
</organism>
<evidence type="ECO:0000256" key="1">
    <source>
        <dbReference type="ARBA" id="ARBA00010838"/>
    </source>
</evidence>
<dbReference type="InterPro" id="IPR001360">
    <property type="entry name" value="Glyco_hydro_1"/>
</dbReference>
<dbReference type="EMBL" id="JBHSFP010000003">
    <property type="protein sequence ID" value="MFC4530474.1"/>
    <property type="molecule type" value="Genomic_DNA"/>
</dbReference>
<dbReference type="PANTHER" id="PTHR10353">
    <property type="entry name" value="GLYCOSYL HYDROLASE"/>
    <property type="match status" value="1"/>
</dbReference>
<sequence>MHEGLSARQGTDGSDRSGTFPSGFLWGASSAGHQIEGGNVASDFWEMEHAPGSVFAEPSGDACDGYHRWREDVGLLAGLGLNAYRFSVEWSRVEPEEGRFSRAAIDHYRRVVEGCHERGVTPVVTLQHITVPRWFRRSGWWTGPAAADRFARFTEAVLPVVSEGVGHVCTINEPNFAAMLEYDLDPARAARATPGAEGGPAVPGPATTEALVIAHRRAVEVLRSVPGLACGWTVCAVDHQPVDGAEEVAAAWARPRQDVFLEAAKGDDFVGVQVYTRELIGPHGPLPVPEGAETTQIGWEYYPEAVAGAVRNAAKITGGTPILVTENGVATADDSRRAEYITRALRALKGAMDEGVDVRGYFHWSLLDNFEWLLGYRPTFGLVSVDRTTFERTVKPSARAYGAIAGTGRLPES</sequence>
<evidence type="ECO:0000256" key="3">
    <source>
        <dbReference type="ARBA" id="ARBA00023295"/>
    </source>
</evidence>
<keyword evidence="2 5" id="KW-0378">Hydrolase</keyword>
<gene>
    <name evidence="5" type="ORF">ACFO60_06845</name>
</gene>
<dbReference type="Proteomes" id="UP001596004">
    <property type="component" value="Unassembled WGS sequence"/>
</dbReference>
<protein>
    <submittedName>
        <fullName evidence="5">Glycoside hydrolase family 1 protein</fullName>
        <ecNumber evidence="5">3.2.1.-</ecNumber>
    </submittedName>
</protein>
<evidence type="ECO:0000256" key="2">
    <source>
        <dbReference type="ARBA" id="ARBA00022801"/>
    </source>
</evidence>
<dbReference type="InterPro" id="IPR033132">
    <property type="entry name" value="GH_1_N_CS"/>
</dbReference>
<name>A0ABV9CBQ3_9ACTN</name>
<dbReference type="InterPro" id="IPR017853">
    <property type="entry name" value="GH"/>
</dbReference>
<dbReference type="PANTHER" id="PTHR10353:SF36">
    <property type="entry name" value="LP05116P"/>
    <property type="match status" value="1"/>
</dbReference>
<evidence type="ECO:0000313" key="6">
    <source>
        <dbReference type="Proteomes" id="UP001596004"/>
    </source>
</evidence>
<dbReference type="Gene3D" id="3.20.20.80">
    <property type="entry name" value="Glycosidases"/>
    <property type="match status" value="1"/>
</dbReference>
<evidence type="ECO:0000313" key="5">
    <source>
        <dbReference type="EMBL" id="MFC4530474.1"/>
    </source>
</evidence>
<proteinExistence type="inferred from homology"/>
<dbReference type="SUPFAM" id="SSF51445">
    <property type="entry name" value="(Trans)glycosidases"/>
    <property type="match status" value="1"/>
</dbReference>
<comment type="similarity">
    <text evidence="1 4">Belongs to the glycosyl hydrolase 1 family.</text>
</comment>
<evidence type="ECO:0000256" key="4">
    <source>
        <dbReference type="RuleBase" id="RU003690"/>
    </source>
</evidence>
<dbReference type="PROSITE" id="PS00653">
    <property type="entry name" value="GLYCOSYL_HYDROL_F1_2"/>
    <property type="match status" value="1"/>
</dbReference>